<protein>
    <submittedName>
        <fullName evidence="3">Transcriptional regulator</fullName>
    </submittedName>
</protein>
<dbReference type="OrthoDB" id="9810140at2"/>
<dbReference type="GO" id="GO:0003677">
    <property type="term" value="F:DNA binding"/>
    <property type="evidence" value="ECO:0007669"/>
    <property type="project" value="UniProtKB-KW"/>
</dbReference>
<dbReference type="RefSeq" id="WP_090250931.1">
    <property type="nucleotide sequence ID" value="NZ_FPAS01000004.1"/>
</dbReference>
<accession>A0A1I7B5E0</accession>
<dbReference type="AlphaFoldDB" id="A0A1I7B5E0"/>
<evidence type="ECO:0000259" key="2">
    <source>
        <dbReference type="PROSITE" id="PS50937"/>
    </source>
</evidence>
<dbReference type="PROSITE" id="PS50937">
    <property type="entry name" value="HTH_MERR_2"/>
    <property type="match status" value="1"/>
</dbReference>
<evidence type="ECO:0000313" key="3">
    <source>
        <dbReference type="EMBL" id="SFT82409.1"/>
    </source>
</evidence>
<dbReference type="SUPFAM" id="SSF46955">
    <property type="entry name" value="Putative DNA-binding domain"/>
    <property type="match status" value="1"/>
</dbReference>
<dbReference type="GO" id="GO:0003700">
    <property type="term" value="F:DNA-binding transcription factor activity"/>
    <property type="evidence" value="ECO:0007669"/>
    <property type="project" value="InterPro"/>
</dbReference>
<dbReference type="PANTHER" id="PTHR30204:SF15">
    <property type="entry name" value="BLL5018 PROTEIN"/>
    <property type="match status" value="1"/>
</dbReference>
<dbReference type="EMBL" id="FPAS01000004">
    <property type="protein sequence ID" value="SFT82409.1"/>
    <property type="molecule type" value="Genomic_DNA"/>
</dbReference>
<dbReference type="InterPro" id="IPR047057">
    <property type="entry name" value="MerR_fam"/>
</dbReference>
<reference evidence="3 4" key="1">
    <citation type="submission" date="2016-10" db="EMBL/GenBank/DDBJ databases">
        <authorList>
            <person name="de Groot N.N."/>
        </authorList>
    </citation>
    <scope>NUCLEOTIDE SEQUENCE [LARGE SCALE GENOMIC DNA]</scope>
    <source>
        <strain evidence="3 4">CGMCC 1.7005</strain>
    </source>
</reference>
<keyword evidence="4" id="KW-1185">Reference proteome</keyword>
<sequence>MKVKEADLKKLYYSIGEVAEMFEVNTSLIRFWEKEFSVIKPKKNKKGNRLFTPKDISNFNKIYHLVKEQGHTLDGARKAIKEKDNVYSEKDVVIEKLEDIKAALLRLKKNK</sequence>
<name>A0A1I7B5E0_9FLAO</name>
<dbReference type="InterPro" id="IPR009061">
    <property type="entry name" value="DNA-bd_dom_put_sf"/>
</dbReference>
<dbReference type="SMART" id="SM00422">
    <property type="entry name" value="HTH_MERR"/>
    <property type="match status" value="1"/>
</dbReference>
<gene>
    <name evidence="3" type="ORF">SAMN05216474_2570</name>
</gene>
<dbReference type="InterPro" id="IPR000551">
    <property type="entry name" value="MerR-type_HTH_dom"/>
</dbReference>
<evidence type="ECO:0000313" key="4">
    <source>
        <dbReference type="Proteomes" id="UP000236454"/>
    </source>
</evidence>
<dbReference type="Proteomes" id="UP000236454">
    <property type="component" value="Unassembled WGS sequence"/>
</dbReference>
<proteinExistence type="predicted"/>
<dbReference type="PANTHER" id="PTHR30204">
    <property type="entry name" value="REDOX-CYCLING DRUG-SENSING TRANSCRIPTIONAL ACTIVATOR SOXR"/>
    <property type="match status" value="1"/>
</dbReference>
<evidence type="ECO:0000256" key="1">
    <source>
        <dbReference type="ARBA" id="ARBA00023125"/>
    </source>
</evidence>
<keyword evidence="1" id="KW-0238">DNA-binding</keyword>
<dbReference type="CDD" id="cd04765">
    <property type="entry name" value="HTH_MlrA-like_sg2"/>
    <property type="match status" value="1"/>
</dbReference>
<dbReference type="Gene3D" id="1.10.1660.10">
    <property type="match status" value="1"/>
</dbReference>
<dbReference type="Pfam" id="PF13411">
    <property type="entry name" value="MerR_1"/>
    <property type="match status" value="1"/>
</dbReference>
<dbReference type="STRING" id="477690.SAMN05216474_2570"/>
<feature type="domain" description="HTH merR-type" evidence="2">
    <location>
        <begin position="12"/>
        <end position="82"/>
    </location>
</feature>
<organism evidence="3 4">
    <name type="scientific">Lishizhenia tianjinensis</name>
    <dbReference type="NCBI Taxonomy" id="477690"/>
    <lineage>
        <taxon>Bacteria</taxon>
        <taxon>Pseudomonadati</taxon>
        <taxon>Bacteroidota</taxon>
        <taxon>Flavobacteriia</taxon>
        <taxon>Flavobacteriales</taxon>
        <taxon>Crocinitomicaceae</taxon>
        <taxon>Lishizhenia</taxon>
    </lineage>
</organism>